<protein>
    <recommendedName>
        <fullName evidence="6">FERM domain-containing protein</fullName>
    </recommendedName>
</protein>
<dbReference type="Ensembl" id="ENSSLUT00000006267.1">
    <property type="protein sequence ID" value="ENSSLUP00000006112.1"/>
    <property type="gene ID" value="ENSSLUG00000002621.1"/>
</dbReference>
<dbReference type="PIRSF" id="PIRSF002304">
    <property type="entry name" value="Membrane_skeletal_4_1"/>
    <property type="match status" value="1"/>
</dbReference>
<dbReference type="InterPro" id="IPR014352">
    <property type="entry name" value="FERM/acyl-CoA-bd_prot_sf"/>
</dbReference>
<dbReference type="GeneTree" id="ENSGT00940000157047"/>
<dbReference type="SUPFAM" id="SSF50729">
    <property type="entry name" value="PH domain-like"/>
    <property type="match status" value="1"/>
</dbReference>
<evidence type="ECO:0000256" key="5">
    <source>
        <dbReference type="ARBA" id="ARBA00023212"/>
    </source>
</evidence>
<dbReference type="Pfam" id="PF00373">
    <property type="entry name" value="FERM_M"/>
    <property type="match status" value="1"/>
</dbReference>
<keyword evidence="8" id="KW-1185">Reference proteome</keyword>
<dbReference type="PROSITE" id="PS00661">
    <property type="entry name" value="FERM_2"/>
    <property type="match status" value="1"/>
</dbReference>
<keyword evidence="4" id="KW-0009">Actin-binding</keyword>
<keyword evidence="2" id="KW-0963">Cytoplasm</keyword>
<dbReference type="SUPFAM" id="SSF47031">
    <property type="entry name" value="Second domain of FERM"/>
    <property type="match status" value="1"/>
</dbReference>
<dbReference type="InterPro" id="IPR000798">
    <property type="entry name" value="Ez/rad/moesin-like"/>
</dbReference>
<dbReference type="InterPro" id="IPR018979">
    <property type="entry name" value="FERM_N"/>
</dbReference>
<dbReference type="InterPro" id="IPR019749">
    <property type="entry name" value="Band_41_domain"/>
</dbReference>
<dbReference type="Gene3D" id="2.30.29.30">
    <property type="entry name" value="Pleckstrin-homology domain (PH domain)/Phosphotyrosine-binding domain (PTB)"/>
    <property type="match status" value="1"/>
</dbReference>
<dbReference type="InterPro" id="IPR014847">
    <property type="entry name" value="FA"/>
</dbReference>
<evidence type="ECO:0000259" key="6">
    <source>
        <dbReference type="PROSITE" id="PS50057"/>
    </source>
</evidence>
<dbReference type="PRINTS" id="PR00935">
    <property type="entry name" value="BAND41"/>
</dbReference>
<dbReference type="InterPro" id="IPR008379">
    <property type="entry name" value="Band_4.1_C"/>
</dbReference>
<reference evidence="7" key="2">
    <citation type="submission" date="2025-09" db="UniProtKB">
        <authorList>
            <consortium name="Ensembl"/>
        </authorList>
    </citation>
    <scope>IDENTIFICATION</scope>
</reference>
<dbReference type="AlphaFoldDB" id="A0A8C9X4T3"/>
<dbReference type="Pfam" id="PF08736">
    <property type="entry name" value="FA"/>
    <property type="match status" value="1"/>
</dbReference>
<dbReference type="FunFam" id="2.30.29.30:FF:000001">
    <property type="entry name" value="Erythrocyte membrane protein band 4.1"/>
    <property type="match status" value="1"/>
</dbReference>
<dbReference type="SMART" id="SM01195">
    <property type="entry name" value="FA"/>
    <property type="match status" value="1"/>
</dbReference>
<organism evidence="7 8">
    <name type="scientific">Sander lucioperca</name>
    <name type="common">Pike-perch</name>
    <name type="synonym">Perca lucioperca</name>
    <dbReference type="NCBI Taxonomy" id="283035"/>
    <lineage>
        <taxon>Eukaryota</taxon>
        <taxon>Metazoa</taxon>
        <taxon>Chordata</taxon>
        <taxon>Craniata</taxon>
        <taxon>Vertebrata</taxon>
        <taxon>Euteleostomi</taxon>
        <taxon>Actinopterygii</taxon>
        <taxon>Neopterygii</taxon>
        <taxon>Teleostei</taxon>
        <taxon>Neoteleostei</taxon>
        <taxon>Acanthomorphata</taxon>
        <taxon>Eupercaria</taxon>
        <taxon>Perciformes</taxon>
        <taxon>Percoidei</taxon>
        <taxon>Percidae</taxon>
        <taxon>Luciopercinae</taxon>
        <taxon>Sander</taxon>
    </lineage>
</organism>
<sequence length="434" mass="49933">MQCKVTLLDGSDFTLNVEKRAKGQVLFDKICDHLNLLERDYFGITCRDVENQKNWLDPSKELKKQIRTGPWNFAFNVKFYPPDPSQLTEDITRYYLCLQLRDDVVSGRLPCSFATHTVLGSYTVQSELGDYDPEELGSDYISELRFAPNQTKELEEKVMELHKTYKGMTPAEAEMHFLENAKKLSMYGVDLHHAKDSEGVEIMLGVCSSGLLIYRDRLRINRFAWPKILKISYKRNNFYIKIRPGEFEQFESTIGFKLPNHRAAKRLWKVCVEHHTFFRLVSPDAPPKKFLSLGSKFRYSGRTQAQTRRASSQIIRPAPLFERSSSKRYNMSRSLDGGEEQLRVLINSLRGYLLPYLFVFALILKSSLCSQTVKGGISETRIEKRIVITGDTDIDHDQALAQAIKEAKEQHPDMSVTKVVVHKETEITPEDGED</sequence>
<gene>
    <name evidence="7" type="primary">epb41l3b</name>
</gene>
<reference evidence="7" key="1">
    <citation type="submission" date="2025-08" db="UniProtKB">
        <authorList>
            <consortium name="Ensembl"/>
        </authorList>
    </citation>
    <scope>IDENTIFICATION</scope>
</reference>
<dbReference type="PANTHER" id="PTHR23280:SF20">
    <property type="entry name" value="BAND 4.1-LIKE PROTEIN 3"/>
    <property type="match status" value="1"/>
</dbReference>
<dbReference type="GO" id="GO:0005856">
    <property type="term" value="C:cytoskeleton"/>
    <property type="evidence" value="ECO:0007669"/>
    <property type="project" value="UniProtKB-SubCell"/>
</dbReference>
<dbReference type="GO" id="GO:0031032">
    <property type="term" value="P:actomyosin structure organization"/>
    <property type="evidence" value="ECO:0007669"/>
    <property type="project" value="TreeGrafter"/>
</dbReference>
<keyword evidence="3" id="KW-0597">Phosphoprotein</keyword>
<evidence type="ECO:0000256" key="2">
    <source>
        <dbReference type="ARBA" id="ARBA00022490"/>
    </source>
</evidence>
<dbReference type="CDD" id="cd13184">
    <property type="entry name" value="FERM_C_4_1_family"/>
    <property type="match status" value="1"/>
</dbReference>
<evidence type="ECO:0000313" key="8">
    <source>
        <dbReference type="Proteomes" id="UP000694568"/>
    </source>
</evidence>
<dbReference type="Pfam" id="PF09379">
    <property type="entry name" value="FERM_N"/>
    <property type="match status" value="1"/>
</dbReference>
<dbReference type="SMART" id="SM00295">
    <property type="entry name" value="B41"/>
    <property type="match status" value="1"/>
</dbReference>
<comment type="subcellular location">
    <subcellularLocation>
        <location evidence="1">Cytoplasm</location>
        <location evidence="1">Cytoskeleton</location>
    </subcellularLocation>
</comment>
<dbReference type="GO" id="GO:0005886">
    <property type="term" value="C:plasma membrane"/>
    <property type="evidence" value="ECO:0007669"/>
    <property type="project" value="TreeGrafter"/>
</dbReference>
<name>A0A8C9X4T3_SANLU</name>
<dbReference type="Proteomes" id="UP000694568">
    <property type="component" value="Unplaced"/>
</dbReference>
<dbReference type="FunFam" id="1.20.80.10:FF:000001">
    <property type="entry name" value="Erythrocyte membrane protein band 4.1"/>
    <property type="match status" value="1"/>
</dbReference>
<evidence type="ECO:0000313" key="7">
    <source>
        <dbReference type="Ensembl" id="ENSSLUP00000006112.1"/>
    </source>
</evidence>
<dbReference type="Pfam" id="PF09380">
    <property type="entry name" value="FERM_C"/>
    <property type="match status" value="1"/>
</dbReference>
<dbReference type="FunFam" id="3.10.20.90:FF:000002">
    <property type="entry name" value="Erythrocyte protein band 4.1-like 3"/>
    <property type="match status" value="1"/>
</dbReference>
<dbReference type="Gene3D" id="3.10.20.90">
    <property type="entry name" value="Phosphatidylinositol 3-kinase Catalytic Subunit, Chain A, domain 1"/>
    <property type="match status" value="1"/>
</dbReference>
<dbReference type="InterPro" id="IPR018980">
    <property type="entry name" value="FERM_PH-like_C"/>
</dbReference>
<dbReference type="InterPro" id="IPR000299">
    <property type="entry name" value="FERM_domain"/>
</dbReference>
<dbReference type="SMART" id="SM01196">
    <property type="entry name" value="FERM_C"/>
    <property type="match status" value="1"/>
</dbReference>
<evidence type="ECO:0000256" key="4">
    <source>
        <dbReference type="ARBA" id="ARBA00023203"/>
    </source>
</evidence>
<dbReference type="CDD" id="cd14473">
    <property type="entry name" value="FERM_B-lobe"/>
    <property type="match status" value="1"/>
</dbReference>
<dbReference type="GO" id="GO:0003779">
    <property type="term" value="F:actin binding"/>
    <property type="evidence" value="ECO:0007669"/>
    <property type="project" value="UniProtKB-KW"/>
</dbReference>
<dbReference type="Gene3D" id="1.20.80.10">
    <property type="match status" value="1"/>
</dbReference>
<evidence type="ECO:0000256" key="3">
    <source>
        <dbReference type="ARBA" id="ARBA00022553"/>
    </source>
</evidence>
<dbReference type="GO" id="GO:0005198">
    <property type="term" value="F:structural molecule activity"/>
    <property type="evidence" value="ECO:0007669"/>
    <property type="project" value="InterPro"/>
</dbReference>
<evidence type="ECO:0000256" key="1">
    <source>
        <dbReference type="ARBA" id="ARBA00004245"/>
    </source>
</evidence>
<dbReference type="InterPro" id="IPR029071">
    <property type="entry name" value="Ubiquitin-like_domsf"/>
</dbReference>
<feature type="domain" description="FERM" evidence="6">
    <location>
        <begin position="1"/>
        <end position="282"/>
    </location>
</feature>
<dbReference type="InterPro" id="IPR019748">
    <property type="entry name" value="FERM_central"/>
</dbReference>
<dbReference type="InterPro" id="IPR019747">
    <property type="entry name" value="FERM_CS"/>
</dbReference>
<dbReference type="PANTHER" id="PTHR23280">
    <property type="entry name" value="4.1 G PROTEIN"/>
    <property type="match status" value="1"/>
</dbReference>
<dbReference type="PROSITE" id="PS50057">
    <property type="entry name" value="FERM_3"/>
    <property type="match status" value="1"/>
</dbReference>
<dbReference type="PRINTS" id="PR00661">
    <property type="entry name" value="ERMFAMILY"/>
</dbReference>
<keyword evidence="5" id="KW-0206">Cytoskeleton</keyword>
<dbReference type="SUPFAM" id="SSF54236">
    <property type="entry name" value="Ubiquitin-like"/>
    <property type="match status" value="1"/>
</dbReference>
<dbReference type="InterPro" id="IPR011993">
    <property type="entry name" value="PH-like_dom_sf"/>
</dbReference>
<proteinExistence type="predicted"/>
<accession>A0A8C9X4T3</accession>
<dbReference type="PROSITE" id="PS00660">
    <property type="entry name" value="FERM_1"/>
    <property type="match status" value="1"/>
</dbReference>
<dbReference type="InterPro" id="IPR035963">
    <property type="entry name" value="FERM_2"/>
</dbReference>
<dbReference type="Pfam" id="PF05902">
    <property type="entry name" value="4_1_CTD"/>
    <property type="match status" value="1"/>
</dbReference>